<dbReference type="Gene3D" id="3.90.420.10">
    <property type="entry name" value="Oxidoreductase, molybdopterin-binding domain"/>
    <property type="match status" value="1"/>
</dbReference>
<proteinExistence type="predicted"/>
<evidence type="ECO:0000259" key="5">
    <source>
        <dbReference type="Pfam" id="PF00174"/>
    </source>
</evidence>
<gene>
    <name evidence="7" type="ORF">RH061_14170</name>
</gene>
<dbReference type="Proteomes" id="UP001303324">
    <property type="component" value="Chromosome"/>
</dbReference>
<keyword evidence="3" id="KW-0479">Metal-binding</keyword>
<dbReference type="PRINTS" id="PR00407">
    <property type="entry name" value="EUMOPTERIN"/>
</dbReference>
<comment type="cofactor">
    <cofactor evidence="1">
        <name>Mo-molybdopterin</name>
        <dbReference type="ChEBI" id="CHEBI:71302"/>
    </cofactor>
</comment>
<keyword evidence="8" id="KW-1185">Reference proteome</keyword>
<keyword evidence="2" id="KW-0500">Molybdenum</keyword>
<dbReference type="InterPro" id="IPR000572">
    <property type="entry name" value="OxRdtase_Mopterin-bd_dom"/>
</dbReference>
<dbReference type="InterPro" id="IPR008335">
    <property type="entry name" value="Mopterin_OxRdtase_euk"/>
</dbReference>
<organism evidence="7 8">
    <name type="scientific">Mesobacillus jeotgali</name>
    <dbReference type="NCBI Taxonomy" id="129985"/>
    <lineage>
        <taxon>Bacteria</taxon>
        <taxon>Bacillati</taxon>
        <taxon>Bacillota</taxon>
        <taxon>Bacilli</taxon>
        <taxon>Bacillales</taxon>
        <taxon>Bacillaceae</taxon>
        <taxon>Mesobacillus</taxon>
    </lineage>
</organism>
<evidence type="ECO:0000256" key="3">
    <source>
        <dbReference type="ARBA" id="ARBA00022723"/>
    </source>
</evidence>
<evidence type="ECO:0000256" key="1">
    <source>
        <dbReference type="ARBA" id="ARBA00001924"/>
    </source>
</evidence>
<evidence type="ECO:0000259" key="6">
    <source>
        <dbReference type="Pfam" id="PF03404"/>
    </source>
</evidence>
<dbReference type="PANTHER" id="PTHR19372:SF7">
    <property type="entry name" value="SULFITE OXIDASE, MITOCHONDRIAL"/>
    <property type="match status" value="1"/>
</dbReference>
<feature type="domain" description="Oxidoreductase molybdopterin-binding" evidence="5">
    <location>
        <begin position="45"/>
        <end position="215"/>
    </location>
</feature>
<dbReference type="EMBL" id="CP134494">
    <property type="protein sequence ID" value="WNF21342.1"/>
    <property type="molecule type" value="Genomic_DNA"/>
</dbReference>
<accession>A0ABY9VBS0</accession>
<dbReference type="RefSeq" id="WP_311071086.1">
    <property type="nucleotide sequence ID" value="NZ_CP134494.1"/>
</dbReference>
<evidence type="ECO:0000256" key="2">
    <source>
        <dbReference type="ARBA" id="ARBA00022505"/>
    </source>
</evidence>
<evidence type="ECO:0000313" key="7">
    <source>
        <dbReference type="EMBL" id="WNF21342.1"/>
    </source>
</evidence>
<name>A0ABY9VBS0_9BACI</name>
<reference evidence="7 8" key="1">
    <citation type="submission" date="2023-09" db="EMBL/GenBank/DDBJ databases">
        <title>Microbial mechanism of fulvic acid promoting antimony reduction mineralization in rice fields.</title>
        <authorList>
            <person name="Chen G."/>
            <person name="Lan J."/>
        </authorList>
    </citation>
    <scope>NUCLEOTIDE SEQUENCE [LARGE SCALE GENOMIC DNA]</scope>
    <source>
        <strain evidence="7 8">PS1</strain>
    </source>
</reference>
<dbReference type="PANTHER" id="PTHR19372">
    <property type="entry name" value="SULFITE REDUCTASE"/>
    <property type="match status" value="1"/>
</dbReference>
<evidence type="ECO:0000256" key="4">
    <source>
        <dbReference type="ARBA" id="ARBA00023002"/>
    </source>
</evidence>
<dbReference type="Pfam" id="PF03404">
    <property type="entry name" value="Mo-co_dimer"/>
    <property type="match status" value="1"/>
</dbReference>
<protein>
    <submittedName>
        <fullName evidence="7">Sulfite oxidase</fullName>
    </submittedName>
</protein>
<dbReference type="Pfam" id="PF00174">
    <property type="entry name" value="Oxidored_molyb"/>
    <property type="match status" value="1"/>
</dbReference>
<dbReference type="InterPro" id="IPR005066">
    <property type="entry name" value="MoCF_OxRdtse_dimer"/>
</dbReference>
<feature type="domain" description="Moybdenum cofactor oxidoreductase dimerisation" evidence="6">
    <location>
        <begin position="238"/>
        <end position="337"/>
    </location>
</feature>
<dbReference type="SUPFAM" id="SSF81296">
    <property type="entry name" value="E set domains"/>
    <property type="match status" value="1"/>
</dbReference>
<dbReference type="SUPFAM" id="SSF56524">
    <property type="entry name" value="Oxidoreductase molybdopterin-binding domain"/>
    <property type="match status" value="1"/>
</dbReference>
<dbReference type="InterPro" id="IPR014756">
    <property type="entry name" value="Ig_E-set"/>
</dbReference>
<dbReference type="CDD" id="cd02110">
    <property type="entry name" value="SO_family_Moco_dimer"/>
    <property type="match status" value="1"/>
</dbReference>
<evidence type="ECO:0000313" key="8">
    <source>
        <dbReference type="Proteomes" id="UP001303324"/>
    </source>
</evidence>
<sequence>MYLDYRKVRPYLTTKSLSPENQETPIHFISLLQPVADQLFYRRNHFSYPILTPESFTLKISGSVDQALQIHYSEIIMLPSNSYRVLIECAGNKRAYFKEKVFGEQWEDGAMSEGIWKGVPLKTFLEYTGMEEGVTEVVFRGRDSGIKNGQYVHFERSLPIEMALHPEVMIAFEYNGKPISHKHGYPFRLIVPGWYGMASVKWLTEIFLVKNKFTGPFQTDDYVYYFKNSTSEPVTTNKVNSTIQKPLDRQLVKSGTQEISGIAWTGSGVISKVEISFDHGANWEQANFDTPTEENQTVSWSYMKEFKSGNVYHITVRATDSEGKTQPADAIWNKKGYGYHAAMVITVKAE</sequence>
<dbReference type="InterPro" id="IPR036374">
    <property type="entry name" value="OxRdtase_Mopterin-bd_sf"/>
</dbReference>
<dbReference type="Gene3D" id="2.60.40.650">
    <property type="match status" value="1"/>
</dbReference>
<keyword evidence="4" id="KW-0560">Oxidoreductase</keyword>